<name>A0AAD4FCP3_9PLEO</name>
<keyword evidence="3" id="KW-1185">Reference proteome</keyword>
<feature type="domain" description="2EXR" evidence="1">
    <location>
        <begin position="5"/>
        <end position="100"/>
    </location>
</feature>
<accession>A0AAD4FCP3</accession>
<sequence length="255" mass="29325">MSMQLLPKELRLQIWALAYYNEPPRLVALETKPHDEDHDETHFCPRYSPSPAPAVMNICHESREEARFQAMKASHVLELPSGSSGTDRGELYFRIKTDILLLQLEGKRVKHYDDSPEVGLLAHFNHATGCNPQELQKVAMTKVVLNGFRDGSLSNVLREFPKISHMVMMLTDEISEDDLEKELFVRAASRIVRMYKLDLMNQATSQGRTFKPHPFNVDFARLRHGQLDIVSKNVWCDWSDGGEEWATLDNSEPFW</sequence>
<evidence type="ECO:0000313" key="2">
    <source>
        <dbReference type="EMBL" id="KAG9187367.1"/>
    </source>
</evidence>
<organism evidence="2 3">
    <name type="scientific">Alternaria panax</name>
    <dbReference type="NCBI Taxonomy" id="48097"/>
    <lineage>
        <taxon>Eukaryota</taxon>
        <taxon>Fungi</taxon>
        <taxon>Dikarya</taxon>
        <taxon>Ascomycota</taxon>
        <taxon>Pezizomycotina</taxon>
        <taxon>Dothideomycetes</taxon>
        <taxon>Pleosporomycetidae</taxon>
        <taxon>Pleosporales</taxon>
        <taxon>Pleosporineae</taxon>
        <taxon>Pleosporaceae</taxon>
        <taxon>Alternaria</taxon>
        <taxon>Alternaria sect. Panax</taxon>
    </lineage>
</organism>
<gene>
    <name evidence="2" type="ORF">G6011_05238</name>
</gene>
<dbReference type="PANTHER" id="PTHR35910:SF6">
    <property type="entry name" value="2EXR DOMAIN-CONTAINING PROTEIN"/>
    <property type="match status" value="1"/>
</dbReference>
<dbReference type="Pfam" id="PF20150">
    <property type="entry name" value="2EXR"/>
    <property type="match status" value="1"/>
</dbReference>
<dbReference type="AlphaFoldDB" id="A0AAD4FCP3"/>
<evidence type="ECO:0000313" key="3">
    <source>
        <dbReference type="Proteomes" id="UP001199106"/>
    </source>
</evidence>
<protein>
    <recommendedName>
        <fullName evidence="1">2EXR domain-containing protein</fullName>
    </recommendedName>
</protein>
<comment type="caution">
    <text evidence="2">The sequence shown here is derived from an EMBL/GenBank/DDBJ whole genome shotgun (WGS) entry which is preliminary data.</text>
</comment>
<reference evidence="2" key="1">
    <citation type="submission" date="2021-07" db="EMBL/GenBank/DDBJ databases">
        <title>Genome Resource of American Ginseng Black Spot Pathogen Alternaria panax.</title>
        <authorList>
            <person name="Qiu C."/>
            <person name="Wang W."/>
            <person name="Liu Z."/>
        </authorList>
    </citation>
    <scope>NUCLEOTIDE SEQUENCE</scope>
    <source>
        <strain evidence="2">BNCC115425</strain>
    </source>
</reference>
<dbReference type="PANTHER" id="PTHR35910">
    <property type="entry name" value="2EXR DOMAIN-CONTAINING PROTEIN"/>
    <property type="match status" value="1"/>
</dbReference>
<dbReference type="Proteomes" id="UP001199106">
    <property type="component" value="Unassembled WGS sequence"/>
</dbReference>
<evidence type="ECO:0000259" key="1">
    <source>
        <dbReference type="Pfam" id="PF20150"/>
    </source>
</evidence>
<dbReference type="EMBL" id="JAANER010000007">
    <property type="protein sequence ID" value="KAG9187367.1"/>
    <property type="molecule type" value="Genomic_DNA"/>
</dbReference>
<dbReference type="InterPro" id="IPR045518">
    <property type="entry name" value="2EXR"/>
</dbReference>
<proteinExistence type="predicted"/>